<feature type="DNA-binding region" description="H-T-H motif" evidence="4">
    <location>
        <begin position="53"/>
        <end position="72"/>
    </location>
</feature>
<dbReference type="PROSITE" id="PS50977">
    <property type="entry name" value="HTH_TETR_2"/>
    <property type="match status" value="1"/>
</dbReference>
<gene>
    <name evidence="6" type="ORF">DPM19_23175</name>
</gene>
<keyword evidence="1" id="KW-0805">Transcription regulation</keyword>
<evidence type="ECO:0000313" key="7">
    <source>
        <dbReference type="Proteomes" id="UP000251891"/>
    </source>
</evidence>
<dbReference type="InterPro" id="IPR041669">
    <property type="entry name" value="TetR_C_15"/>
</dbReference>
<dbReference type="OrthoDB" id="5242390at2"/>
<dbReference type="GO" id="GO:0003700">
    <property type="term" value="F:DNA-binding transcription factor activity"/>
    <property type="evidence" value="ECO:0007669"/>
    <property type="project" value="TreeGrafter"/>
</dbReference>
<dbReference type="InterPro" id="IPR009057">
    <property type="entry name" value="Homeodomain-like_sf"/>
</dbReference>
<dbReference type="PANTHER" id="PTHR30055">
    <property type="entry name" value="HTH-TYPE TRANSCRIPTIONAL REGULATOR RUTR"/>
    <property type="match status" value="1"/>
</dbReference>
<dbReference type="Proteomes" id="UP000251891">
    <property type="component" value="Unassembled WGS sequence"/>
</dbReference>
<protein>
    <submittedName>
        <fullName evidence="6">TetR/AcrR family transcriptional regulator</fullName>
    </submittedName>
</protein>
<dbReference type="AlphaFoldDB" id="A0A365H1E0"/>
<reference evidence="6 7" key="1">
    <citation type="submission" date="2018-06" db="EMBL/GenBank/DDBJ databases">
        <title>Actinomadura craniellae sp. nov. isolated from marine sponge Craniella sp.</title>
        <authorList>
            <person name="Li L."/>
            <person name="Xu Q.H."/>
            <person name="Lin H.W."/>
            <person name="Lu Y.H."/>
        </authorList>
    </citation>
    <scope>NUCLEOTIDE SEQUENCE [LARGE SCALE GENOMIC DNA]</scope>
    <source>
        <strain evidence="6 7">LHW63021</strain>
    </source>
</reference>
<dbReference type="PANTHER" id="PTHR30055:SF234">
    <property type="entry name" value="HTH-TYPE TRANSCRIPTIONAL REGULATOR BETI"/>
    <property type="match status" value="1"/>
</dbReference>
<evidence type="ECO:0000259" key="5">
    <source>
        <dbReference type="PROSITE" id="PS50977"/>
    </source>
</evidence>
<sequence>MRRLLAFQEVVLVPDKRLRPRKSPGQQRAVETRQRLLDAAARVFSEHGYRRGTTNRIAEAAGHSIGSLYQYFPNKDAILVELSTAHARAGIAAVERLLDGGALPDRLEDKIRLFVRAAIDNHRDDPALHRVLFEEAPRSPELLDFLHAAQLRATEAAEELLGADPQVTVADIPMAARLVVTSIESQVHRFTADAGLENVDAFENELVAMLVRYLTARPPGPRPSPG</sequence>
<dbReference type="Pfam" id="PF00440">
    <property type="entry name" value="TetR_N"/>
    <property type="match status" value="1"/>
</dbReference>
<keyword evidence="3" id="KW-0804">Transcription</keyword>
<evidence type="ECO:0000256" key="2">
    <source>
        <dbReference type="ARBA" id="ARBA00023125"/>
    </source>
</evidence>
<dbReference type="PRINTS" id="PR00455">
    <property type="entry name" value="HTHTETR"/>
</dbReference>
<accession>A0A365H1E0</accession>
<dbReference type="InterPro" id="IPR001647">
    <property type="entry name" value="HTH_TetR"/>
</dbReference>
<evidence type="ECO:0000256" key="4">
    <source>
        <dbReference type="PROSITE-ProRule" id="PRU00335"/>
    </source>
</evidence>
<dbReference type="Pfam" id="PF17918">
    <property type="entry name" value="TetR_C_15"/>
    <property type="match status" value="1"/>
</dbReference>
<keyword evidence="2 4" id="KW-0238">DNA-binding</keyword>
<comment type="caution">
    <text evidence="6">The sequence shown here is derived from an EMBL/GenBank/DDBJ whole genome shotgun (WGS) entry which is preliminary data.</text>
</comment>
<organism evidence="6 7">
    <name type="scientific">Actinomadura craniellae</name>
    <dbReference type="NCBI Taxonomy" id="2231787"/>
    <lineage>
        <taxon>Bacteria</taxon>
        <taxon>Bacillati</taxon>
        <taxon>Actinomycetota</taxon>
        <taxon>Actinomycetes</taxon>
        <taxon>Streptosporangiales</taxon>
        <taxon>Thermomonosporaceae</taxon>
        <taxon>Actinomadura</taxon>
    </lineage>
</organism>
<keyword evidence="7" id="KW-1185">Reference proteome</keyword>
<evidence type="ECO:0000313" key="6">
    <source>
        <dbReference type="EMBL" id="RAY12914.1"/>
    </source>
</evidence>
<evidence type="ECO:0000256" key="1">
    <source>
        <dbReference type="ARBA" id="ARBA00023015"/>
    </source>
</evidence>
<evidence type="ECO:0000256" key="3">
    <source>
        <dbReference type="ARBA" id="ARBA00023163"/>
    </source>
</evidence>
<proteinExistence type="predicted"/>
<dbReference type="InterPro" id="IPR050109">
    <property type="entry name" value="HTH-type_TetR-like_transc_reg"/>
</dbReference>
<name>A0A365H1E0_9ACTN</name>
<dbReference type="EMBL" id="QLYX01000011">
    <property type="protein sequence ID" value="RAY12914.1"/>
    <property type="molecule type" value="Genomic_DNA"/>
</dbReference>
<dbReference type="Gene3D" id="1.10.357.10">
    <property type="entry name" value="Tetracycline Repressor, domain 2"/>
    <property type="match status" value="1"/>
</dbReference>
<feature type="domain" description="HTH tetR-type" evidence="5">
    <location>
        <begin position="30"/>
        <end position="90"/>
    </location>
</feature>
<dbReference type="SUPFAM" id="SSF46689">
    <property type="entry name" value="Homeodomain-like"/>
    <property type="match status" value="1"/>
</dbReference>
<dbReference type="InterPro" id="IPR036271">
    <property type="entry name" value="Tet_transcr_reg_TetR-rel_C_sf"/>
</dbReference>
<dbReference type="GO" id="GO:0000976">
    <property type="term" value="F:transcription cis-regulatory region binding"/>
    <property type="evidence" value="ECO:0007669"/>
    <property type="project" value="TreeGrafter"/>
</dbReference>
<dbReference type="SUPFAM" id="SSF48498">
    <property type="entry name" value="Tetracyclin repressor-like, C-terminal domain"/>
    <property type="match status" value="1"/>
</dbReference>